<dbReference type="EMBL" id="CAEZYU010000104">
    <property type="protein sequence ID" value="CAB4755076.1"/>
    <property type="molecule type" value="Genomic_DNA"/>
</dbReference>
<evidence type="ECO:0000313" key="7">
    <source>
        <dbReference type="EMBL" id="CAB4908864.1"/>
    </source>
</evidence>
<dbReference type="InterPro" id="IPR050129">
    <property type="entry name" value="Zn_alcohol_dh"/>
</dbReference>
<dbReference type="SUPFAM" id="SSF51735">
    <property type="entry name" value="NAD(P)-binding Rossmann-fold domains"/>
    <property type="match status" value="1"/>
</dbReference>
<proteinExistence type="predicted"/>
<evidence type="ECO:0000256" key="3">
    <source>
        <dbReference type="ARBA" id="ARBA00023002"/>
    </source>
</evidence>
<keyword evidence="2" id="KW-0862">Zinc</keyword>
<organism evidence="6">
    <name type="scientific">freshwater metagenome</name>
    <dbReference type="NCBI Taxonomy" id="449393"/>
    <lineage>
        <taxon>unclassified sequences</taxon>
        <taxon>metagenomes</taxon>
        <taxon>ecological metagenomes</taxon>
    </lineage>
</organism>
<name>A0A6J6U6B8_9ZZZZ</name>
<reference evidence="6" key="1">
    <citation type="submission" date="2020-05" db="EMBL/GenBank/DDBJ databases">
        <authorList>
            <person name="Chiriac C."/>
            <person name="Salcher M."/>
            <person name="Ghai R."/>
            <person name="Kavagutti S V."/>
        </authorList>
    </citation>
    <scope>NUCLEOTIDE SEQUENCE</scope>
</reference>
<keyword evidence="1" id="KW-0479">Metal-binding</keyword>
<dbReference type="SUPFAM" id="SSF50129">
    <property type="entry name" value="GroES-like"/>
    <property type="match status" value="1"/>
</dbReference>
<dbReference type="Pfam" id="PF00107">
    <property type="entry name" value="ADH_zinc_N"/>
    <property type="match status" value="1"/>
</dbReference>
<evidence type="ECO:0000313" key="6">
    <source>
        <dbReference type="EMBL" id="CAB4755076.1"/>
    </source>
</evidence>
<dbReference type="Gene3D" id="3.40.50.720">
    <property type="entry name" value="NAD(P)-binding Rossmann-like Domain"/>
    <property type="match status" value="1"/>
</dbReference>
<dbReference type="InterPro" id="IPR013149">
    <property type="entry name" value="ADH-like_C"/>
</dbReference>
<dbReference type="PANTHER" id="PTHR43401:SF2">
    <property type="entry name" value="L-THREONINE 3-DEHYDROGENASE"/>
    <property type="match status" value="1"/>
</dbReference>
<dbReference type="EMBL" id="CAFBMG010000110">
    <property type="protein sequence ID" value="CAB4908864.1"/>
    <property type="molecule type" value="Genomic_DNA"/>
</dbReference>
<accession>A0A6J6U6B8</accession>
<dbReference type="InterPro" id="IPR011032">
    <property type="entry name" value="GroES-like_sf"/>
</dbReference>
<dbReference type="GO" id="GO:0046872">
    <property type="term" value="F:metal ion binding"/>
    <property type="evidence" value="ECO:0007669"/>
    <property type="project" value="UniProtKB-KW"/>
</dbReference>
<dbReference type="PANTHER" id="PTHR43401">
    <property type="entry name" value="L-THREONINE 3-DEHYDROGENASE"/>
    <property type="match status" value="1"/>
</dbReference>
<evidence type="ECO:0000256" key="2">
    <source>
        <dbReference type="ARBA" id="ARBA00022833"/>
    </source>
</evidence>
<dbReference type="InterPro" id="IPR020843">
    <property type="entry name" value="ER"/>
</dbReference>
<dbReference type="InterPro" id="IPR013154">
    <property type="entry name" value="ADH-like_N"/>
</dbReference>
<dbReference type="EMBL" id="CAEZSF010000180">
    <property type="protein sequence ID" value="CAB4549915.1"/>
    <property type="molecule type" value="Genomic_DNA"/>
</dbReference>
<dbReference type="Pfam" id="PF08240">
    <property type="entry name" value="ADH_N"/>
    <property type="match status" value="1"/>
</dbReference>
<feature type="domain" description="Enoyl reductase (ER)" evidence="4">
    <location>
        <begin position="28"/>
        <end position="400"/>
    </location>
</feature>
<evidence type="ECO:0000256" key="1">
    <source>
        <dbReference type="ARBA" id="ARBA00022723"/>
    </source>
</evidence>
<dbReference type="AlphaFoldDB" id="A0A6J6U6B8"/>
<protein>
    <submittedName>
        <fullName evidence="6">Unannotated protein</fullName>
    </submittedName>
</protein>
<evidence type="ECO:0000313" key="5">
    <source>
        <dbReference type="EMBL" id="CAB4549915.1"/>
    </source>
</evidence>
<keyword evidence="3" id="KW-0560">Oxidoreductase</keyword>
<evidence type="ECO:0000259" key="4">
    <source>
        <dbReference type="SMART" id="SM00829"/>
    </source>
</evidence>
<dbReference type="GO" id="GO:0016491">
    <property type="term" value="F:oxidoreductase activity"/>
    <property type="evidence" value="ECO:0007669"/>
    <property type="project" value="UniProtKB-KW"/>
</dbReference>
<dbReference type="Gene3D" id="3.90.180.10">
    <property type="entry name" value="Medium-chain alcohol dehydrogenases, catalytic domain"/>
    <property type="match status" value="1"/>
</dbReference>
<sequence length="421" mass="44299">MKALVVDYEIARFGAALIASTLRPSSATRLGPLKLKELDPAELPSADWVRIAPRMAGICGSDLATVHGKSSRWFETIVSFPFTPGHEVVADDPDGQRVVVEPVLGCVARGLSPLCTACADGRLGNCERITQGCLDAGLQTGFCCDTGGGWSTEMLAHPSQLHPVPDELSDSAAVMIEPTACGLHAALSADVQPDETVVVIGAGTLGLVTIAALNRWSPPKQLIVAAKYSHQQSFSREFSSASAKPTVVCEPAKLIRVVRSTVGTHLLSSDRSLHPDHDPHSRLSGGADVTIDCVGSAESLRTALAVTRPGGRVIMVGMPGVQTVDLTPLWQREISLSGAYTYGTEIIQGAPIRSFDLAAELVAAADLGRLVSATYPLTRFPEALAHASSSGSRGGVKIAFDLHSPDYPAAPMLSTRKAARR</sequence>
<dbReference type="InterPro" id="IPR036291">
    <property type="entry name" value="NAD(P)-bd_dom_sf"/>
</dbReference>
<gene>
    <name evidence="5" type="ORF">UFOPK1358_01554</name>
    <name evidence="6" type="ORF">UFOPK2766_01863</name>
    <name evidence="7" type="ORF">UFOPK3519_01280</name>
</gene>
<dbReference type="SMART" id="SM00829">
    <property type="entry name" value="PKS_ER"/>
    <property type="match status" value="1"/>
</dbReference>